<name>W2UZR3_9RICK</name>
<gene>
    <name evidence="1" type="ORF">P857_256</name>
</gene>
<keyword evidence="2" id="KW-1185">Reference proteome</keyword>
<evidence type="ECO:0000313" key="2">
    <source>
        <dbReference type="Proteomes" id="UP000018951"/>
    </source>
</evidence>
<proteinExistence type="predicted"/>
<evidence type="ECO:0000313" key="1">
    <source>
        <dbReference type="EMBL" id="ETO91345.1"/>
    </source>
</evidence>
<accession>W2UZR3</accession>
<organism evidence="1 2">
    <name type="scientific">Candidatus Xenolissoclinum pacificiensis L6</name>
    <dbReference type="NCBI Taxonomy" id="1401685"/>
    <lineage>
        <taxon>Bacteria</taxon>
        <taxon>Pseudomonadati</taxon>
        <taxon>Pseudomonadota</taxon>
        <taxon>Alphaproteobacteria</taxon>
        <taxon>Rickettsiales</taxon>
        <taxon>Anaplasmataceae</taxon>
        <taxon>Candidatus Xenolissoclinum</taxon>
    </lineage>
</organism>
<dbReference type="AlphaFoldDB" id="W2UZR3"/>
<sequence length="44" mass="5002">MNLSSILAYASKLSVQKKLYLSDAIIKLSQCFFAKSRTQNPTRH</sequence>
<dbReference type="EMBL" id="AXCJ01000005">
    <property type="protein sequence ID" value="ETO91345.1"/>
    <property type="molecule type" value="Genomic_DNA"/>
</dbReference>
<comment type="caution">
    <text evidence="1">The sequence shown here is derived from an EMBL/GenBank/DDBJ whole genome shotgun (WGS) entry which is preliminary data.</text>
</comment>
<protein>
    <submittedName>
        <fullName evidence="1">Uncharacterized protein</fullName>
    </submittedName>
</protein>
<reference evidence="1 2" key="1">
    <citation type="journal article" date="2013" name="PLoS ONE">
        <title>Bacterial endosymbiosis in a chordate host: long-term co-evolution and conservation of secondary metabolism.</title>
        <authorList>
            <person name="Kwan J.C."/>
            <person name="Schmidt E.W."/>
        </authorList>
    </citation>
    <scope>NUCLEOTIDE SEQUENCE [LARGE SCALE GENOMIC DNA]</scope>
    <source>
        <strain evidence="2">L6</strain>
    </source>
</reference>
<dbReference type="Proteomes" id="UP000018951">
    <property type="component" value="Unassembled WGS sequence"/>
</dbReference>